<feature type="region of interest" description="Disordered" evidence="1">
    <location>
        <begin position="40"/>
        <end position="59"/>
    </location>
</feature>
<sequence>MHKKHNIEKEQSVESNQMSFDWQSILKGTCRVASSVMATRPRINGGSPRGDESWLPDCT</sequence>
<evidence type="ECO:0000313" key="2">
    <source>
        <dbReference type="EMBL" id="JAH15231.1"/>
    </source>
</evidence>
<reference evidence="2" key="2">
    <citation type="journal article" date="2015" name="Fish Shellfish Immunol.">
        <title>Early steps in the European eel (Anguilla anguilla)-Vibrio vulnificus interaction in the gills: Role of the RtxA13 toxin.</title>
        <authorList>
            <person name="Callol A."/>
            <person name="Pajuelo D."/>
            <person name="Ebbesson L."/>
            <person name="Teles M."/>
            <person name="MacKenzie S."/>
            <person name="Amaro C."/>
        </authorList>
    </citation>
    <scope>NUCLEOTIDE SEQUENCE</scope>
</reference>
<dbReference type="EMBL" id="GBXM01093346">
    <property type="protein sequence ID" value="JAH15231.1"/>
    <property type="molecule type" value="Transcribed_RNA"/>
</dbReference>
<accession>A0A0E9QEG4</accession>
<dbReference type="EMBL" id="GBXM01096249">
    <property type="protein sequence ID" value="JAH12328.1"/>
    <property type="molecule type" value="Transcribed_RNA"/>
</dbReference>
<protein>
    <submittedName>
        <fullName evidence="2">Uncharacterized protein</fullName>
    </submittedName>
</protein>
<evidence type="ECO:0000256" key="1">
    <source>
        <dbReference type="SAM" id="MobiDB-lite"/>
    </source>
</evidence>
<reference evidence="2" key="1">
    <citation type="submission" date="2014-11" db="EMBL/GenBank/DDBJ databases">
        <authorList>
            <person name="Amaro Gonzalez C."/>
        </authorList>
    </citation>
    <scope>NUCLEOTIDE SEQUENCE</scope>
</reference>
<name>A0A0E9QEG4_ANGAN</name>
<proteinExistence type="predicted"/>
<dbReference type="AlphaFoldDB" id="A0A0E9QEG4"/>
<organism evidence="2">
    <name type="scientific">Anguilla anguilla</name>
    <name type="common">European freshwater eel</name>
    <name type="synonym">Muraena anguilla</name>
    <dbReference type="NCBI Taxonomy" id="7936"/>
    <lineage>
        <taxon>Eukaryota</taxon>
        <taxon>Metazoa</taxon>
        <taxon>Chordata</taxon>
        <taxon>Craniata</taxon>
        <taxon>Vertebrata</taxon>
        <taxon>Euteleostomi</taxon>
        <taxon>Actinopterygii</taxon>
        <taxon>Neopterygii</taxon>
        <taxon>Teleostei</taxon>
        <taxon>Anguilliformes</taxon>
        <taxon>Anguillidae</taxon>
        <taxon>Anguilla</taxon>
    </lineage>
</organism>